<dbReference type="GO" id="GO:0006508">
    <property type="term" value="P:proteolysis"/>
    <property type="evidence" value="ECO:0007669"/>
    <property type="project" value="UniProtKB-KW"/>
</dbReference>
<dbReference type="EMBL" id="RBIG01000001">
    <property type="protein sequence ID" value="RKQ73813.1"/>
    <property type="molecule type" value="Genomic_DNA"/>
</dbReference>
<dbReference type="SUPFAM" id="SSF50156">
    <property type="entry name" value="PDZ domain-like"/>
    <property type="match status" value="1"/>
</dbReference>
<sequence>MVGCFRRVKMMAVVSTVLLLTNSCAGPAHMAEPPRDFLARDAARVFTAGYDNIGEYYLEPVDLSSLAVHGMQGLTQLDPSFAVTPLNDRLQLTVGRAVIGEFPVPPENDSVRWGMLTAAVILAGRSSSPELAKVEPERLYRTVFEASLKDLDRFSRYADYTTALDNRAQREGFGGIGISLLPDDSQITIANVMKDTPADQAGLRAGDRITRIDGLPTEGMSVHDVVRHLRGGIHSPVDLGLARPRGHGADATVDTLHVTLRRARIVPTTVSLERVDDIAIIKLHGFNQDTASSLSREMAEAWRSAGANLSGVILDLRGNPGGLLDQAVSVADLFISNGQIVSTRGRHPHSLQRYDARSDDIAQGLPLVVLINGASASASEVVAAALQDSGRAVLIGSRSFGKGSVQTVVRLPNDGEMMLTWAKLFAPSGYALSDYGVLPSVCTASYTDDPAQVISDLRRGAVRPANLLVARRVVSELDSRRQQELREACPSKPAHNEKIDMDVARLLLRDGELLGRMRDMSVMAVALKAD</sequence>
<feature type="chain" id="PRO_5019414086" evidence="6">
    <location>
        <begin position="31"/>
        <end position="530"/>
    </location>
</feature>
<evidence type="ECO:0000256" key="2">
    <source>
        <dbReference type="ARBA" id="ARBA00022670"/>
    </source>
</evidence>
<name>A0A420WS12_9PROT</name>
<evidence type="ECO:0000259" key="7">
    <source>
        <dbReference type="PROSITE" id="PS50106"/>
    </source>
</evidence>
<dbReference type="NCBIfam" id="TIGR00225">
    <property type="entry name" value="prc"/>
    <property type="match status" value="1"/>
</dbReference>
<reference evidence="8 9" key="1">
    <citation type="submission" date="2018-10" db="EMBL/GenBank/DDBJ databases">
        <title>Comparative analysis of microorganisms from saline springs in Andes Mountain Range, Colombia.</title>
        <authorList>
            <person name="Rubin E."/>
        </authorList>
    </citation>
    <scope>NUCLEOTIDE SEQUENCE [LARGE SCALE GENOMIC DNA]</scope>
    <source>
        <strain evidence="8 9">USBA 36</strain>
    </source>
</reference>
<dbReference type="InterPro" id="IPR005151">
    <property type="entry name" value="Tail-specific_protease"/>
</dbReference>
<dbReference type="AlphaFoldDB" id="A0A420WS12"/>
<evidence type="ECO:0000313" key="8">
    <source>
        <dbReference type="EMBL" id="RKQ73813.1"/>
    </source>
</evidence>
<accession>A0A420WS12</accession>
<dbReference type="SMART" id="SM00228">
    <property type="entry name" value="PDZ"/>
    <property type="match status" value="1"/>
</dbReference>
<dbReference type="GO" id="GO:0007165">
    <property type="term" value="P:signal transduction"/>
    <property type="evidence" value="ECO:0007669"/>
    <property type="project" value="TreeGrafter"/>
</dbReference>
<evidence type="ECO:0000256" key="4">
    <source>
        <dbReference type="ARBA" id="ARBA00022825"/>
    </source>
</evidence>
<dbReference type="SUPFAM" id="SSF52096">
    <property type="entry name" value="ClpP/crotonase"/>
    <property type="match status" value="1"/>
</dbReference>
<dbReference type="Pfam" id="PF03572">
    <property type="entry name" value="Peptidase_S41"/>
    <property type="match status" value="1"/>
</dbReference>
<dbReference type="GO" id="GO:0008236">
    <property type="term" value="F:serine-type peptidase activity"/>
    <property type="evidence" value="ECO:0007669"/>
    <property type="project" value="UniProtKB-KW"/>
</dbReference>
<comment type="similarity">
    <text evidence="1 5">Belongs to the peptidase S41A family.</text>
</comment>
<dbReference type="InterPro" id="IPR004447">
    <property type="entry name" value="Peptidase_S41A"/>
</dbReference>
<dbReference type="OrthoDB" id="9812068at2"/>
<gene>
    <name evidence="8" type="ORF">BCL74_1605</name>
</gene>
<evidence type="ECO:0000256" key="1">
    <source>
        <dbReference type="ARBA" id="ARBA00009179"/>
    </source>
</evidence>
<dbReference type="CDD" id="cd07560">
    <property type="entry name" value="Peptidase_S41_CPP"/>
    <property type="match status" value="1"/>
</dbReference>
<dbReference type="CDD" id="cd06782">
    <property type="entry name" value="cpPDZ_CPP-like"/>
    <property type="match status" value="1"/>
</dbReference>
<dbReference type="Gene3D" id="2.30.42.10">
    <property type="match status" value="1"/>
</dbReference>
<dbReference type="InterPro" id="IPR041489">
    <property type="entry name" value="PDZ_6"/>
</dbReference>
<evidence type="ECO:0000256" key="5">
    <source>
        <dbReference type="RuleBase" id="RU004404"/>
    </source>
</evidence>
<feature type="signal peptide" evidence="6">
    <location>
        <begin position="1"/>
        <end position="30"/>
    </location>
</feature>
<dbReference type="Gene3D" id="3.90.226.10">
    <property type="entry name" value="2-enoyl-CoA Hydratase, Chain A, domain 1"/>
    <property type="match status" value="1"/>
</dbReference>
<dbReference type="GO" id="GO:0030288">
    <property type="term" value="C:outer membrane-bounded periplasmic space"/>
    <property type="evidence" value="ECO:0007669"/>
    <property type="project" value="TreeGrafter"/>
</dbReference>
<protein>
    <submittedName>
        <fullName evidence="8">Carboxyl-terminal processing protease</fullName>
    </submittedName>
</protein>
<dbReference type="Proteomes" id="UP000277424">
    <property type="component" value="Unassembled WGS sequence"/>
</dbReference>
<dbReference type="PROSITE" id="PS50106">
    <property type="entry name" value="PDZ"/>
    <property type="match status" value="1"/>
</dbReference>
<dbReference type="InterPro" id="IPR029045">
    <property type="entry name" value="ClpP/crotonase-like_dom_sf"/>
</dbReference>
<organism evidence="8 9">
    <name type="scientific">Oceanibaculum indicum</name>
    <dbReference type="NCBI Taxonomy" id="526216"/>
    <lineage>
        <taxon>Bacteria</taxon>
        <taxon>Pseudomonadati</taxon>
        <taxon>Pseudomonadota</taxon>
        <taxon>Alphaproteobacteria</taxon>
        <taxon>Rhodospirillales</taxon>
        <taxon>Oceanibaculaceae</taxon>
        <taxon>Oceanibaculum</taxon>
    </lineage>
</organism>
<proteinExistence type="inferred from homology"/>
<evidence type="ECO:0000256" key="3">
    <source>
        <dbReference type="ARBA" id="ARBA00022801"/>
    </source>
</evidence>
<evidence type="ECO:0000256" key="6">
    <source>
        <dbReference type="SAM" id="SignalP"/>
    </source>
</evidence>
<comment type="caution">
    <text evidence="8">The sequence shown here is derived from an EMBL/GenBank/DDBJ whole genome shotgun (WGS) entry which is preliminary data.</text>
</comment>
<keyword evidence="6" id="KW-0732">Signal</keyword>
<keyword evidence="3 5" id="KW-0378">Hydrolase</keyword>
<evidence type="ECO:0000313" key="9">
    <source>
        <dbReference type="Proteomes" id="UP000277424"/>
    </source>
</evidence>
<feature type="domain" description="PDZ" evidence="7">
    <location>
        <begin position="161"/>
        <end position="230"/>
    </location>
</feature>
<dbReference type="GO" id="GO:0004175">
    <property type="term" value="F:endopeptidase activity"/>
    <property type="evidence" value="ECO:0007669"/>
    <property type="project" value="TreeGrafter"/>
</dbReference>
<dbReference type="InterPro" id="IPR036034">
    <property type="entry name" value="PDZ_sf"/>
</dbReference>
<dbReference type="SMART" id="SM00245">
    <property type="entry name" value="TSPc"/>
    <property type="match status" value="1"/>
</dbReference>
<dbReference type="Gene3D" id="3.30.750.44">
    <property type="match status" value="1"/>
</dbReference>
<dbReference type="InterPro" id="IPR001478">
    <property type="entry name" value="PDZ"/>
</dbReference>
<dbReference type="Pfam" id="PF17820">
    <property type="entry name" value="PDZ_6"/>
    <property type="match status" value="1"/>
</dbReference>
<dbReference type="PANTHER" id="PTHR32060:SF30">
    <property type="entry name" value="CARBOXY-TERMINAL PROCESSING PROTEASE CTPA"/>
    <property type="match status" value="1"/>
</dbReference>
<keyword evidence="4 5" id="KW-0720">Serine protease</keyword>
<dbReference type="PANTHER" id="PTHR32060">
    <property type="entry name" value="TAIL-SPECIFIC PROTEASE"/>
    <property type="match status" value="1"/>
</dbReference>
<keyword evidence="2 5" id="KW-0645">Protease</keyword>